<evidence type="ECO:0000256" key="3">
    <source>
        <dbReference type="ARBA" id="ARBA00022723"/>
    </source>
</evidence>
<evidence type="ECO:0000313" key="14">
    <source>
        <dbReference type="EMBL" id="CAF2127243.1"/>
    </source>
</evidence>
<dbReference type="GO" id="GO:0003676">
    <property type="term" value="F:nucleic acid binding"/>
    <property type="evidence" value="ECO:0007669"/>
    <property type="project" value="InterPro"/>
</dbReference>
<feature type="transmembrane region" description="Helical" evidence="8">
    <location>
        <begin position="300"/>
        <end position="322"/>
    </location>
</feature>
<organism evidence="12 20">
    <name type="scientific">Rotaria magnacalcarata</name>
    <dbReference type="NCBI Taxonomy" id="392030"/>
    <lineage>
        <taxon>Eukaryota</taxon>
        <taxon>Metazoa</taxon>
        <taxon>Spiralia</taxon>
        <taxon>Gnathifera</taxon>
        <taxon>Rotifera</taxon>
        <taxon>Eurotatoria</taxon>
        <taxon>Bdelloidea</taxon>
        <taxon>Philodinida</taxon>
        <taxon>Philodinidae</taxon>
        <taxon>Rotaria</taxon>
    </lineage>
</organism>
<dbReference type="Proteomes" id="UP000663834">
    <property type="component" value="Unassembled WGS sequence"/>
</dbReference>
<dbReference type="GO" id="GO:0016788">
    <property type="term" value="F:hydrolase activity, acting on ester bonds"/>
    <property type="evidence" value="ECO:0007669"/>
    <property type="project" value="InterPro"/>
</dbReference>
<name>A0A816RCF5_9BILA</name>
<evidence type="ECO:0000256" key="9">
    <source>
        <dbReference type="SAM" id="SignalP"/>
    </source>
</evidence>
<dbReference type="Proteomes" id="UP000663856">
    <property type="component" value="Unassembled WGS sequence"/>
</dbReference>
<accession>A0A816RCF5</accession>
<dbReference type="Pfam" id="PF02265">
    <property type="entry name" value="S1-P1_nuclease"/>
    <property type="match status" value="1"/>
</dbReference>
<evidence type="ECO:0000256" key="7">
    <source>
        <dbReference type="ARBA" id="ARBA00023180"/>
    </source>
</evidence>
<evidence type="ECO:0008006" key="22">
    <source>
        <dbReference type="Google" id="ProtNLM"/>
    </source>
</evidence>
<dbReference type="Proteomes" id="UP000681720">
    <property type="component" value="Unassembled WGS sequence"/>
</dbReference>
<evidence type="ECO:0000313" key="16">
    <source>
        <dbReference type="EMBL" id="CAF3937991.1"/>
    </source>
</evidence>
<dbReference type="Proteomes" id="UP000663842">
    <property type="component" value="Unassembled WGS sequence"/>
</dbReference>
<keyword evidence="3" id="KW-0479">Metal-binding</keyword>
<dbReference type="EMBL" id="CAJOBH010005546">
    <property type="protein sequence ID" value="CAF4027989.1"/>
    <property type="molecule type" value="Genomic_DNA"/>
</dbReference>
<evidence type="ECO:0000256" key="5">
    <source>
        <dbReference type="ARBA" id="ARBA00022801"/>
    </source>
</evidence>
<keyword evidence="7" id="KW-0325">Glycoprotein</keyword>
<gene>
    <name evidence="18" type="ORF">BYL167_LOCUS15166</name>
    <name evidence="10" type="ORF">CJN711_LOCUS32360</name>
    <name evidence="16" type="ORF">GIL414_LOCUS8424</name>
    <name evidence="11" type="ORF">KQP761_LOCUS24016</name>
    <name evidence="12" type="ORF">MBJ925_LOCUS16440</name>
    <name evidence="19" type="ORF">OVN521_LOCUS21576</name>
    <name evidence="15" type="ORF">SMN809_LOCUS6461</name>
    <name evidence="17" type="ORF">UXM345_LOCUS15213</name>
    <name evidence="14" type="ORF">WKI299_LOCUS25579</name>
    <name evidence="13" type="ORF">XDN619_LOCUS22001</name>
</gene>
<keyword evidence="8" id="KW-1133">Transmembrane helix</keyword>
<dbReference type="EMBL" id="CAJNRG010009963">
    <property type="protein sequence ID" value="CAF2117793.1"/>
    <property type="molecule type" value="Genomic_DNA"/>
</dbReference>
<evidence type="ECO:0000313" key="15">
    <source>
        <dbReference type="EMBL" id="CAF3897563.1"/>
    </source>
</evidence>
<dbReference type="EMBL" id="CAJNOW010012937">
    <property type="protein sequence ID" value="CAF1616011.1"/>
    <property type="molecule type" value="Genomic_DNA"/>
</dbReference>
<dbReference type="EMBL" id="CAJOBJ010002734">
    <property type="protein sequence ID" value="CAF3937991.1"/>
    <property type="molecule type" value="Genomic_DNA"/>
</dbReference>
<dbReference type="SUPFAM" id="SSF48537">
    <property type="entry name" value="Phospholipase C/P1 nuclease"/>
    <property type="match status" value="1"/>
</dbReference>
<keyword evidence="6" id="KW-1015">Disulfide bond</keyword>
<keyword evidence="5" id="KW-0378">Hydrolase</keyword>
<evidence type="ECO:0000256" key="8">
    <source>
        <dbReference type="SAM" id="Phobius"/>
    </source>
</evidence>
<dbReference type="GO" id="GO:0046872">
    <property type="term" value="F:metal ion binding"/>
    <property type="evidence" value="ECO:0007669"/>
    <property type="project" value="UniProtKB-KW"/>
</dbReference>
<dbReference type="EMBL" id="CAJOBI010001746">
    <property type="protein sequence ID" value="CAF3897563.1"/>
    <property type="molecule type" value="Genomic_DNA"/>
</dbReference>
<evidence type="ECO:0000313" key="11">
    <source>
        <dbReference type="EMBL" id="CAF1616011.1"/>
    </source>
</evidence>
<proteinExistence type="inferred from homology"/>
<dbReference type="OrthoDB" id="441446at2759"/>
<dbReference type="CDD" id="cd11010">
    <property type="entry name" value="S1-P1_nuclease"/>
    <property type="match status" value="1"/>
</dbReference>
<dbReference type="GO" id="GO:0006308">
    <property type="term" value="P:DNA catabolic process"/>
    <property type="evidence" value="ECO:0007669"/>
    <property type="project" value="InterPro"/>
</dbReference>
<keyword evidence="21" id="KW-1185">Reference proteome</keyword>
<dbReference type="EMBL" id="CAJOBF010001792">
    <property type="protein sequence ID" value="CAF3984003.1"/>
    <property type="molecule type" value="Genomic_DNA"/>
</dbReference>
<dbReference type="GO" id="GO:0004519">
    <property type="term" value="F:endonuclease activity"/>
    <property type="evidence" value="ECO:0007669"/>
    <property type="project" value="UniProtKB-KW"/>
</dbReference>
<evidence type="ECO:0000313" key="17">
    <source>
        <dbReference type="EMBL" id="CAF3984003.1"/>
    </source>
</evidence>
<dbReference type="Gene3D" id="1.10.575.10">
    <property type="entry name" value="P1 Nuclease"/>
    <property type="match status" value="1"/>
</dbReference>
<sequence>MFLTHWLLLALFCDTYLHVNGWGLVGHSIIVRLAQSQLIDSAPEWIRSLTPWHWNGNLSAMASWADSILYEDNNPTGYANWQWSRMLHYVNIPDWSCDYQPERDCINDQCILGAIKNYTKRLVTEHDHIQQEEALYFLIHFLGDIHQPLHVGFRGDRGGNSVLGTFMNVTSRTNLHALWDVGLIAARLEKDFQKNISLYYDYIYQLMMDETSQIDDNLEQLSEQNINLICSQIYFDENNVTMNASVNFILGEIYYQRNIPIVEQRLVDGGRLLGTLLNRLAKTRPQQPSDKKSKLCSGTIALIVILGLEGVLAIVGGLLIWLRSKKKLSTRYSISEFSRT</sequence>
<reference evidence="12" key="1">
    <citation type="submission" date="2021-02" db="EMBL/GenBank/DDBJ databases">
        <authorList>
            <person name="Nowell W R."/>
        </authorList>
    </citation>
    <scope>NUCLEOTIDE SEQUENCE</scope>
</reference>
<evidence type="ECO:0000313" key="13">
    <source>
        <dbReference type="EMBL" id="CAF2117793.1"/>
    </source>
</evidence>
<evidence type="ECO:0000313" key="18">
    <source>
        <dbReference type="EMBL" id="CAF4027989.1"/>
    </source>
</evidence>
<dbReference type="PANTHER" id="PTHR33146:SF26">
    <property type="entry name" value="ENDONUCLEASE 4"/>
    <property type="match status" value="1"/>
</dbReference>
<protein>
    <recommendedName>
        <fullName evidence="22">Aspergillus nuclease S(1)</fullName>
    </recommendedName>
</protein>
<keyword evidence="8" id="KW-0472">Membrane</keyword>
<dbReference type="EMBL" id="CAJNRE010007984">
    <property type="protein sequence ID" value="CAF2069448.1"/>
    <property type="molecule type" value="Genomic_DNA"/>
</dbReference>
<dbReference type="Proteomes" id="UP000663824">
    <property type="component" value="Unassembled WGS sequence"/>
</dbReference>
<dbReference type="AlphaFoldDB" id="A0A816RCF5"/>
<evidence type="ECO:0000313" key="10">
    <source>
        <dbReference type="EMBL" id="CAF1575242.1"/>
    </source>
</evidence>
<evidence type="ECO:0000256" key="2">
    <source>
        <dbReference type="ARBA" id="ARBA00022722"/>
    </source>
</evidence>
<dbReference type="PANTHER" id="PTHR33146">
    <property type="entry name" value="ENDONUCLEASE 4"/>
    <property type="match status" value="1"/>
</dbReference>
<dbReference type="EMBL" id="CAJNRF010011033">
    <property type="protein sequence ID" value="CAF2127243.1"/>
    <property type="molecule type" value="Genomic_DNA"/>
</dbReference>
<feature type="signal peptide" evidence="9">
    <location>
        <begin position="1"/>
        <end position="21"/>
    </location>
</feature>
<dbReference type="Proteomes" id="UP000663855">
    <property type="component" value="Unassembled WGS sequence"/>
</dbReference>
<evidence type="ECO:0000313" key="19">
    <source>
        <dbReference type="EMBL" id="CAF4113812.1"/>
    </source>
</evidence>
<evidence type="ECO:0000313" key="21">
    <source>
        <dbReference type="Proteomes" id="UP000663866"/>
    </source>
</evidence>
<dbReference type="Proteomes" id="UP000676336">
    <property type="component" value="Unassembled WGS sequence"/>
</dbReference>
<dbReference type="Proteomes" id="UP000681967">
    <property type="component" value="Unassembled WGS sequence"/>
</dbReference>
<keyword evidence="8" id="KW-0812">Transmembrane</keyword>
<dbReference type="Proteomes" id="UP000663866">
    <property type="component" value="Unassembled WGS sequence"/>
</dbReference>
<comment type="similarity">
    <text evidence="1">Belongs to the nuclease type I family.</text>
</comment>
<evidence type="ECO:0000256" key="1">
    <source>
        <dbReference type="ARBA" id="ARBA00009547"/>
    </source>
</evidence>
<evidence type="ECO:0000256" key="4">
    <source>
        <dbReference type="ARBA" id="ARBA00022759"/>
    </source>
</evidence>
<dbReference type="Proteomes" id="UP000663887">
    <property type="component" value="Unassembled WGS sequence"/>
</dbReference>
<comment type="caution">
    <text evidence="12">The sequence shown here is derived from an EMBL/GenBank/DDBJ whole genome shotgun (WGS) entry which is preliminary data.</text>
</comment>
<dbReference type="EMBL" id="CAJNOV010015509">
    <property type="protein sequence ID" value="CAF1575242.1"/>
    <property type="molecule type" value="Genomic_DNA"/>
</dbReference>
<evidence type="ECO:0000313" key="12">
    <source>
        <dbReference type="EMBL" id="CAF2069448.1"/>
    </source>
</evidence>
<feature type="chain" id="PRO_5036230450" description="Aspergillus nuclease S(1)" evidence="9">
    <location>
        <begin position="22"/>
        <end position="340"/>
    </location>
</feature>
<dbReference type="InterPro" id="IPR008947">
    <property type="entry name" value="PLipase_C/P1_nuclease_dom_sf"/>
</dbReference>
<keyword evidence="2" id="KW-0540">Nuclease</keyword>
<dbReference type="InterPro" id="IPR003154">
    <property type="entry name" value="S1/P1nuclease"/>
</dbReference>
<keyword evidence="4" id="KW-0255">Endonuclease</keyword>
<dbReference type="EMBL" id="CAJOBG010004508">
    <property type="protein sequence ID" value="CAF4113812.1"/>
    <property type="molecule type" value="Genomic_DNA"/>
</dbReference>
<evidence type="ECO:0000313" key="20">
    <source>
        <dbReference type="Proteomes" id="UP000663824"/>
    </source>
</evidence>
<evidence type="ECO:0000256" key="6">
    <source>
        <dbReference type="ARBA" id="ARBA00023157"/>
    </source>
</evidence>
<keyword evidence="9" id="KW-0732">Signal</keyword>